<reference evidence="2" key="1">
    <citation type="journal article" date="2019" name="Int. J. Syst. Evol. Microbiol.">
        <title>The Global Catalogue of Microorganisms (GCM) 10K type strain sequencing project: providing services to taxonomists for standard genome sequencing and annotation.</title>
        <authorList>
            <consortium name="The Broad Institute Genomics Platform"/>
            <consortium name="The Broad Institute Genome Sequencing Center for Infectious Disease"/>
            <person name="Wu L."/>
            <person name="Ma J."/>
        </authorList>
    </citation>
    <scope>NUCLEOTIDE SEQUENCE [LARGE SCALE GENOMIC DNA]</scope>
    <source>
        <strain evidence="2">CCUG 53270</strain>
    </source>
</reference>
<accession>A0ABW3US47</accession>
<dbReference type="Proteomes" id="UP001597180">
    <property type="component" value="Unassembled WGS sequence"/>
</dbReference>
<dbReference type="InterPro" id="IPR024992">
    <property type="entry name" value="DUF3891"/>
</dbReference>
<gene>
    <name evidence="1" type="ORF">ACFQ4B_19310</name>
</gene>
<dbReference type="EMBL" id="JBHTLU010000023">
    <property type="protein sequence ID" value="MFD1222274.1"/>
    <property type="molecule type" value="Genomic_DNA"/>
</dbReference>
<sequence>MIIRETDREFVMITQHDHACLSGHLAAQLCDDLFLEAGCIPDVLLAIQEHDRGWIRLDHTPIWNDRDQVPFSFNDYPMLPKLVLYTLGIDEVEQRNEYAALLCSLHYASFQHIRSSSHPDCIAFCSREADRQERLHRKLKLSQEVVSRHFQLLQLCDDLSLYICLNRPGSPKEQEHPWYRDGFKRSEPLLPEGSPRLLAEWVNEKEIKMTPFLFKKEFQTSIPVKHVSKDMIRSKGLNTAYTQAIAQEQEVSIVS</sequence>
<dbReference type="RefSeq" id="WP_345589489.1">
    <property type="nucleotide sequence ID" value="NZ_BAABJG010000018.1"/>
</dbReference>
<name>A0ABW3US47_9BACL</name>
<organism evidence="1 2">
    <name type="scientific">Paenibacillus vulneris</name>
    <dbReference type="NCBI Taxonomy" id="1133364"/>
    <lineage>
        <taxon>Bacteria</taxon>
        <taxon>Bacillati</taxon>
        <taxon>Bacillota</taxon>
        <taxon>Bacilli</taxon>
        <taxon>Bacillales</taxon>
        <taxon>Paenibacillaceae</taxon>
        <taxon>Paenibacillus</taxon>
    </lineage>
</organism>
<protein>
    <submittedName>
        <fullName evidence="1">DUF3891 family protein</fullName>
    </submittedName>
</protein>
<keyword evidence="2" id="KW-1185">Reference proteome</keyword>
<dbReference type="Pfam" id="PF13030">
    <property type="entry name" value="DUF3891"/>
    <property type="match status" value="1"/>
</dbReference>
<proteinExistence type="predicted"/>
<evidence type="ECO:0000313" key="1">
    <source>
        <dbReference type="EMBL" id="MFD1222274.1"/>
    </source>
</evidence>
<comment type="caution">
    <text evidence="1">The sequence shown here is derived from an EMBL/GenBank/DDBJ whole genome shotgun (WGS) entry which is preliminary data.</text>
</comment>
<evidence type="ECO:0000313" key="2">
    <source>
        <dbReference type="Proteomes" id="UP001597180"/>
    </source>
</evidence>